<dbReference type="GO" id="GO:0005886">
    <property type="term" value="C:plasma membrane"/>
    <property type="evidence" value="ECO:0007669"/>
    <property type="project" value="UniProtKB-SubCell"/>
</dbReference>
<dbReference type="PIRSF" id="PIRSF016636">
    <property type="entry name" value="AlgI_DltB"/>
    <property type="match status" value="1"/>
</dbReference>
<evidence type="ECO:0000256" key="9">
    <source>
        <dbReference type="ARBA" id="ARBA00022989"/>
    </source>
</evidence>
<dbReference type="AlphaFoldDB" id="A0A246K5E0"/>
<organism evidence="15 16">
    <name type="scientific">Sphingopyxis witflariensis</name>
    <dbReference type="NCBI Taxonomy" id="173675"/>
    <lineage>
        <taxon>Bacteria</taxon>
        <taxon>Pseudomonadati</taxon>
        <taxon>Pseudomonadota</taxon>
        <taxon>Alphaproteobacteria</taxon>
        <taxon>Sphingomonadales</taxon>
        <taxon>Sphingomonadaceae</taxon>
        <taxon>Sphingopyxis</taxon>
    </lineage>
</organism>
<comment type="pathway">
    <text evidence="2">Glycan biosynthesis; alginate biosynthesis.</text>
</comment>
<keyword evidence="16" id="KW-1185">Reference proteome</keyword>
<evidence type="ECO:0000256" key="10">
    <source>
        <dbReference type="ARBA" id="ARBA00023136"/>
    </source>
</evidence>
<dbReference type="InterPro" id="IPR028362">
    <property type="entry name" value="AlgI"/>
</dbReference>
<evidence type="ECO:0000256" key="13">
    <source>
        <dbReference type="PIRNR" id="PIRNR016636"/>
    </source>
</evidence>
<evidence type="ECO:0000313" key="15">
    <source>
        <dbReference type="EMBL" id="OWR01231.1"/>
    </source>
</evidence>
<dbReference type="Proteomes" id="UP000197097">
    <property type="component" value="Unassembled WGS sequence"/>
</dbReference>
<dbReference type="PANTHER" id="PTHR13285:SF23">
    <property type="entry name" value="TEICHOIC ACID D-ALANYLTRANSFERASE"/>
    <property type="match status" value="1"/>
</dbReference>
<evidence type="ECO:0000256" key="8">
    <source>
        <dbReference type="ARBA" id="ARBA00022841"/>
    </source>
</evidence>
<evidence type="ECO:0000256" key="3">
    <source>
        <dbReference type="ARBA" id="ARBA00010323"/>
    </source>
</evidence>
<dbReference type="InterPro" id="IPR024194">
    <property type="entry name" value="Ac/AlaTfrase_AlgI/DltB"/>
</dbReference>
<comment type="subcellular location">
    <subcellularLocation>
        <location evidence="1">Cell membrane</location>
        <topology evidence="1">Multi-pass membrane protein</topology>
    </subcellularLocation>
</comment>
<dbReference type="PANTHER" id="PTHR13285">
    <property type="entry name" value="ACYLTRANSFERASE"/>
    <property type="match status" value="1"/>
</dbReference>
<keyword evidence="11 13" id="KW-0012">Acyltransferase</keyword>
<dbReference type="EMBL" id="NISJ01000001">
    <property type="protein sequence ID" value="OWR01231.1"/>
    <property type="molecule type" value="Genomic_DNA"/>
</dbReference>
<evidence type="ECO:0000256" key="7">
    <source>
        <dbReference type="ARBA" id="ARBA00022692"/>
    </source>
</evidence>
<keyword evidence="10 13" id="KW-0472">Membrane</keyword>
<feature type="transmembrane region" description="Helical" evidence="14">
    <location>
        <begin position="74"/>
        <end position="92"/>
    </location>
</feature>
<feature type="transmembrane region" description="Helical" evidence="14">
    <location>
        <begin position="209"/>
        <end position="232"/>
    </location>
</feature>
<dbReference type="InterPro" id="IPR004299">
    <property type="entry name" value="MBOAT_fam"/>
</dbReference>
<comment type="caution">
    <text evidence="15">The sequence shown here is derived from an EMBL/GenBank/DDBJ whole genome shotgun (WGS) entry which is preliminary data.</text>
</comment>
<reference evidence="15 16" key="1">
    <citation type="journal article" date="2002" name="Int. J. Syst. Evol. Microbiol.">
        <title>Sphingopyxis witflariensis sp. nov., isolated from activated sludge.</title>
        <authorList>
            <person name="Kampfer P."/>
            <person name="Witzenberger R."/>
            <person name="Denner E.B."/>
            <person name="Busse H.J."/>
            <person name="Neef A."/>
        </authorList>
    </citation>
    <scope>NUCLEOTIDE SEQUENCE [LARGE SCALE GENOMIC DNA]</scope>
    <source>
        <strain evidence="15 16">DSM 14551</strain>
    </source>
</reference>
<evidence type="ECO:0000313" key="16">
    <source>
        <dbReference type="Proteomes" id="UP000197097"/>
    </source>
</evidence>
<keyword evidence="5 13" id="KW-1003">Cell membrane</keyword>
<protein>
    <recommendedName>
        <fullName evidence="4">Probable alginate O-acetylase AlgI</fullName>
    </recommendedName>
    <alternativeName>
        <fullName evidence="12">Alginate biosynthesis protein AlgI</fullName>
    </alternativeName>
</protein>
<comment type="similarity">
    <text evidence="3 13">Belongs to the membrane-bound acyltransferase family.</text>
</comment>
<name>A0A246K5E0_9SPHN</name>
<evidence type="ECO:0000256" key="1">
    <source>
        <dbReference type="ARBA" id="ARBA00004651"/>
    </source>
</evidence>
<feature type="transmembrane region" description="Helical" evidence="14">
    <location>
        <begin position="112"/>
        <end position="129"/>
    </location>
</feature>
<dbReference type="GO" id="GO:0042121">
    <property type="term" value="P:alginic acid biosynthetic process"/>
    <property type="evidence" value="ECO:0007669"/>
    <property type="project" value="UniProtKB-KW"/>
</dbReference>
<evidence type="ECO:0000256" key="11">
    <source>
        <dbReference type="ARBA" id="ARBA00023315"/>
    </source>
</evidence>
<evidence type="ECO:0000256" key="4">
    <source>
        <dbReference type="ARBA" id="ARBA00016084"/>
    </source>
</evidence>
<feature type="transmembrane region" description="Helical" evidence="14">
    <location>
        <begin position="309"/>
        <end position="327"/>
    </location>
</feature>
<gene>
    <name evidence="15" type="ORF">CDQ91_02120</name>
</gene>
<feature type="transmembrane region" description="Helical" evidence="14">
    <location>
        <begin position="43"/>
        <end position="62"/>
    </location>
</feature>
<sequence length="514" mass="55321">MFVLAWLPLVVGAFLLACRYRPGAAPIVLVAASLLFCAGNDPVALAFLICSILGNFALHLVVRRTAPGSTARAMLIGGGIVANLAPLVMLKLSQNGLSAFAALPDSGGMRSAIPLGLAFYTLQQITFLVDASRHGAERLGLIRYASWISFFGQLPAGPIAPYARMAPQFAQLGAAPPASDTIAKGVTLILAGIVKKIWLADPLASMVDALFAGAAAGSVTPLEAWAAAWGFMLQLYFDFSAYSDIAIGVALCFGILLPINFNSPLKASTPGQYVMRWHISLMMFVRDYVFQPIFQVARKLPISPTSRRYGIAWALATLSAFLAVSAWHTLALLPFLQAFGLALVIIALQFLRLRRRSASRQLSRFEARARALAGHLLLLMAVSAVALLLRADTHEQLVRMLPALVDFRAAAAIGSDLIAYLNASGHSVSRPRLLPHADISSVKSLLWLGMATVVTFACPNTMQIFGIAGASREPKWIRWRATAFWGWIAGVLLFIGLLGMTQPSQVQGFIYARF</sequence>
<evidence type="ECO:0000256" key="14">
    <source>
        <dbReference type="SAM" id="Phobius"/>
    </source>
</evidence>
<accession>A0A246K5E0</accession>
<dbReference type="PIRSF" id="PIRSF500217">
    <property type="entry name" value="AlgI"/>
    <property type="match status" value="1"/>
</dbReference>
<feature type="transmembrane region" description="Helical" evidence="14">
    <location>
        <begin position="372"/>
        <end position="391"/>
    </location>
</feature>
<proteinExistence type="inferred from homology"/>
<dbReference type="OrthoDB" id="139172at2"/>
<feature type="transmembrane region" description="Helical" evidence="14">
    <location>
        <begin position="482"/>
        <end position="500"/>
    </location>
</feature>
<dbReference type="Pfam" id="PF03062">
    <property type="entry name" value="MBOAT"/>
    <property type="match status" value="1"/>
</dbReference>
<evidence type="ECO:0000256" key="2">
    <source>
        <dbReference type="ARBA" id="ARBA00005182"/>
    </source>
</evidence>
<keyword evidence="6 13" id="KW-0808">Transferase</keyword>
<feature type="transmembrane region" description="Helical" evidence="14">
    <location>
        <begin position="444"/>
        <end position="470"/>
    </location>
</feature>
<evidence type="ECO:0000256" key="5">
    <source>
        <dbReference type="ARBA" id="ARBA00022475"/>
    </source>
</evidence>
<feature type="transmembrane region" description="Helical" evidence="14">
    <location>
        <begin position="333"/>
        <end position="351"/>
    </location>
</feature>
<dbReference type="RefSeq" id="WP_088471040.1">
    <property type="nucleotide sequence ID" value="NZ_NISJ01000001.1"/>
</dbReference>
<dbReference type="InterPro" id="IPR051085">
    <property type="entry name" value="MB_O-acyltransferase"/>
</dbReference>
<keyword evidence="9 14" id="KW-1133">Transmembrane helix</keyword>
<keyword evidence="7 14" id="KW-0812">Transmembrane</keyword>
<evidence type="ECO:0000256" key="6">
    <source>
        <dbReference type="ARBA" id="ARBA00022679"/>
    </source>
</evidence>
<evidence type="ECO:0000256" key="12">
    <source>
        <dbReference type="ARBA" id="ARBA00031030"/>
    </source>
</evidence>
<keyword evidence="8" id="KW-0016">Alginate biosynthesis</keyword>
<feature type="transmembrane region" description="Helical" evidence="14">
    <location>
        <begin position="239"/>
        <end position="257"/>
    </location>
</feature>
<dbReference type="GO" id="GO:0016746">
    <property type="term" value="F:acyltransferase activity"/>
    <property type="evidence" value="ECO:0007669"/>
    <property type="project" value="UniProtKB-KW"/>
</dbReference>